<evidence type="ECO:0008006" key="3">
    <source>
        <dbReference type="Google" id="ProtNLM"/>
    </source>
</evidence>
<dbReference type="Proteomes" id="UP001470230">
    <property type="component" value="Unassembled WGS sequence"/>
</dbReference>
<evidence type="ECO:0000313" key="1">
    <source>
        <dbReference type="EMBL" id="KAK8896292.1"/>
    </source>
</evidence>
<sequence>MKNTNSDGLSFEIDFSNHIAKTVFSPKVQGKIVIPRSIWYESQEFNITIISKGTFKNNNNISSISFPEDSEVQTIEEEAFSCSSLTQISIPSSLKELKEDWCAFTWRLKQVFISPKNKYFSILDEKMVLGKSQSNIDYYDILVFACRDIERAIIPSTIQKIDSFAFSGCMNLQFVDFSENSELRLIEKNAFLTSSIRKITIPEKVVEIKDGWCSSTWHLNELSISPLNQTFKYIDNDKKLIAKKRNESDSFYEILFFACRDIKKAIIPSYITEISSFAFHQCQNLTTIEFERNSKLYAIGQFAFSFSSIEKIIIPRHVKLIDEFTFCRCLCLSQIEFEDNSEIYKISKESFSVLAIESISIPSSVTTIEEHAFFHCDTLQQVIFQNDSKLRTIGKEAFSHSMLEKLVIPRHLTTIGENAFSEIFSHFKVDFADDSDLLSFDEHSFSYSPIEELTFPPNLRELKEGWCAFTSKFVHILISPQNRFFSHSNLNEKLIVGKSNLNNDFYDNLVFASRDIDYALIPSNIKNINHYSFHQCRNLREIEFEKNSELNSIGNFAFNDTSLAEISIPSSVKHIGKFAFSCRNLKKVTFPEDSQILSIGECSFMDTQIDKVEIPISIRKIGPEAFNCRNVQTVEIFGERFYVDNFLCTYASVFSFPEAREVSYSKKAFFSQNSDCYLFVFPGSKLTQVLD</sequence>
<dbReference type="Pfam" id="PF13306">
    <property type="entry name" value="LRR_5"/>
    <property type="match status" value="4"/>
</dbReference>
<gene>
    <name evidence="1" type="ORF">M9Y10_014189</name>
</gene>
<organism evidence="1 2">
    <name type="scientific">Tritrichomonas musculus</name>
    <dbReference type="NCBI Taxonomy" id="1915356"/>
    <lineage>
        <taxon>Eukaryota</taxon>
        <taxon>Metamonada</taxon>
        <taxon>Parabasalia</taxon>
        <taxon>Tritrichomonadida</taxon>
        <taxon>Tritrichomonadidae</taxon>
        <taxon>Tritrichomonas</taxon>
    </lineage>
</organism>
<dbReference type="EMBL" id="JAPFFF010000002">
    <property type="protein sequence ID" value="KAK8896292.1"/>
    <property type="molecule type" value="Genomic_DNA"/>
</dbReference>
<protein>
    <recommendedName>
        <fullName evidence="3">Surface antigen BspA-like</fullName>
    </recommendedName>
</protein>
<proteinExistence type="predicted"/>
<dbReference type="InterPro" id="IPR032675">
    <property type="entry name" value="LRR_dom_sf"/>
</dbReference>
<dbReference type="InterPro" id="IPR053139">
    <property type="entry name" value="Surface_bspA-like"/>
</dbReference>
<evidence type="ECO:0000313" key="2">
    <source>
        <dbReference type="Proteomes" id="UP001470230"/>
    </source>
</evidence>
<dbReference type="PANTHER" id="PTHR45661">
    <property type="entry name" value="SURFACE ANTIGEN"/>
    <property type="match status" value="1"/>
</dbReference>
<accession>A0ABR2KZF7</accession>
<comment type="caution">
    <text evidence="1">The sequence shown here is derived from an EMBL/GenBank/DDBJ whole genome shotgun (WGS) entry which is preliminary data.</text>
</comment>
<dbReference type="InterPro" id="IPR026906">
    <property type="entry name" value="LRR_5"/>
</dbReference>
<dbReference type="SUPFAM" id="SSF52058">
    <property type="entry name" value="L domain-like"/>
    <property type="match status" value="3"/>
</dbReference>
<keyword evidence="2" id="KW-1185">Reference proteome</keyword>
<dbReference type="Gene3D" id="3.80.10.10">
    <property type="entry name" value="Ribonuclease Inhibitor"/>
    <property type="match status" value="4"/>
</dbReference>
<reference evidence="1 2" key="1">
    <citation type="submission" date="2024-04" db="EMBL/GenBank/DDBJ databases">
        <title>Tritrichomonas musculus Genome.</title>
        <authorList>
            <person name="Alves-Ferreira E."/>
            <person name="Grigg M."/>
            <person name="Lorenzi H."/>
            <person name="Galac M."/>
        </authorList>
    </citation>
    <scope>NUCLEOTIDE SEQUENCE [LARGE SCALE GENOMIC DNA]</scope>
    <source>
        <strain evidence="1 2">EAF2021</strain>
    </source>
</reference>
<dbReference type="PANTHER" id="PTHR45661:SF3">
    <property type="entry name" value="IG-LIKE DOMAIN-CONTAINING PROTEIN"/>
    <property type="match status" value="1"/>
</dbReference>
<name>A0ABR2KZF7_9EUKA</name>